<reference evidence="3" key="2">
    <citation type="submission" date="2023-04" db="EMBL/GenBank/DDBJ databases">
        <authorList>
            <person name="Bu L."/>
            <person name="Lu L."/>
            <person name="Laidemitt M.R."/>
            <person name="Zhang S.M."/>
            <person name="Mutuku M."/>
            <person name="Mkoji G."/>
            <person name="Steinauer M."/>
            <person name="Loker E.S."/>
        </authorList>
    </citation>
    <scope>NUCLEOTIDE SEQUENCE</scope>
    <source>
        <strain evidence="3">KasaAsao</strain>
        <tissue evidence="3">Whole Snail</tissue>
    </source>
</reference>
<keyword evidence="2" id="KW-1133">Transmembrane helix</keyword>
<keyword evidence="2" id="KW-0472">Membrane</keyword>
<dbReference type="SUPFAM" id="SSF53187">
    <property type="entry name" value="Zn-dependent exopeptidases"/>
    <property type="match status" value="1"/>
</dbReference>
<feature type="transmembrane region" description="Helical" evidence="2">
    <location>
        <begin position="550"/>
        <end position="583"/>
    </location>
</feature>
<comment type="caution">
    <text evidence="3">The sequence shown here is derived from an EMBL/GenBank/DDBJ whole genome shotgun (WGS) entry which is preliminary data.</text>
</comment>
<proteinExistence type="predicted"/>
<dbReference type="Pfam" id="PF04114">
    <property type="entry name" value="Gaa1"/>
    <property type="match status" value="1"/>
</dbReference>
<name>A0AAD8BBA0_BIOPF</name>
<feature type="transmembrane region" description="Helical" evidence="2">
    <location>
        <begin position="512"/>
        <end position="530"/>
    </location>
</feature>
<evidence type="ECO:0000313" key="4">
    <source>
        <dbReference type="Proteomes" id="UP001233172"/>
    </source>
</evidence>
<protein>
    <submittedName>
        <fullName evidence="3">Glycosylphosphatidylinositol anchor attachment 1 protein</fullName>
    </submittedName>
</protein>
<dbReference type="Gene3D" id="3.40.630.10">
    <property type="entry name" value="Zn peptidases"/>
    <property type="match status" value="1"/>
</dbReference>
<feature type="transmembrane region" description="Helical" evidence="2">
    <location>
        <begin position="473"/>
        <end position="491"/>
    </location>
</feature>
<sequence length="678" mass="76458">MGILTDETQRNRLISLLVKYCNKLCALLYVVGLIGFLAQAYQPLNAGTYFSENALLPGLVETELPNTLLSALTYRSELEEAMKKELSSSPNKWVYEKFKNIGLETYAQNFSVIYPFRSFNKKVVSGENVYAILRARRAASTEALVLSVPLRPLNDKDNTGTGGGIALALGLAQEFKRKPYWSKDIIFLFTEFDHLGAMAWLDSYHQTESKFIVGNDLEARSGPIIAALNLELPLNNVKYFNVKVEGLNGQLPNLDLVNLVVRLCRRERAQVRLHNCLEDKSYIYSENGDSFDDYKKALTTMLKMMWHQASGTPTGNHGWFQKFHIESVTLEGVVKKRSYTIDINTTARIIEGVFRSLNNLLERFHQSFFFYLLPSTSRYKYSLTWYGITLWVSANESSKEVKSEGNEEKSEKVASAEGQGDEQSSTEEKTKEKTEEENIETAECIPEVSQDVNVIKKETVTDDAVEESLAGKGLISIVPVMLVAMMLGWMASQGPELLTHIMPNFRIQTEDMLLFSLLAIFMSALAYPKLMKNKGSSNILSLDWQLLKSVALILQTLTFASLALFNISLSFFLTAVMVPVTVVVRPSANKCFRWLQMFALLLISPLSLMYIVGLISSWPKSSAFELFLSAYDSCKLLIYLGVTDTHLFNAWTETVMTACIFPVWLLFWALPWIDVPSP</sequence>
<evidence type="ECO:0000256" key="1">
    <source>
        <dbReference type="SAM" id="MobiDB-lite"/>
    </source>
</evidence>
<dbReference type="InterPro" id="IPR007246">
    <property type="entry name" value="Gaa1"/>
</dbReference>
<evidence type="ECO:0000313" key="3">
    <source>
        <dbReference type="EMBL" id="KAK0051477.1"/>
    </source>
</evidence>
<dbReference type="GO" id="GO:0042765">
    <property type="term" value="C:GPI-anchor transamidase complex"/>
    <property type="evidence" value="ECO:0007669"/>
    <property type="project" value="InterPro"/>
</dbReference>
<dbReference type="EMBL" id="JASAOG010000103">
    <property type="protein sequence ID" value="KAK0051477.1"/>
    <property type="molecule type" value="Genomic_DNA"/>
</dbReference>
<keyword evidence="4" id="KW-1185">Reference proteome</keyword>
<dbReference type="Proteomes" id="UP001233172">
    <property type="component" value="Unassembled WGS sequence"/>
</dbReference>
<reference evidence="3" key="1">
    <citation type="journal article" date="2023" name="PLoS Negl. Trop. Dis.">
        <title>A genome sequence for Biomphalaria pfeifferi, the major vector snail for the human-infecting parasite Schistosoma mansoni.</title>
        <authorList>
            <person name="Bu L."/>
            <person name="Lu L."/>
            <person name="Laidemitt M.R."/>
            <person name="Zhang S.M."/>
            <person name="Mutuku M."/>
            <person name="Mkoji G."/>
            <person name="Steinauer M."/>
            <person name="Loker E.S."/>
        </authorList>
    </citation>
    <scope>NUCLEOTIDE SEQUENCE</scope>
    <source>
        <strain evidence="3">KasaAsao</strain>
    </source>
</reference>
<feature type="transmembrane region" description="Helical" evidence="2">
    <location>
        <begin position="654"/>
        <end position="673"/>
    </location>
</feature>
<dbReference type="AlphaFoldDB" id="A0AAD8BBA0"/>
<feature type="transmembrane region" description="Helical" evidence="2">
    <location>
        <begin position="595"/>
        <end position="618"/>
    </location>
</feature>
<organism evidence="3 4">
    <name type="scientific">Biomphalaria pfeifferi</name>
    <name type="common">Bloodfluke planorb</name>
    <name type="synonym">Freshwater snail</name>
    <dbReference type="NCBI Taxonomy" id="112525"/>
    <lineage>
        <taxon>Eukaryota</taxon>
        <taxon>Metazoa</taxon>
        <taxon>Spiralia</taxon>
        <taxon>Lophotrochozoa</taxon>
        <taxon>Mollusca</taxon>
        <taxon>Gastropoda</taxon>
        <taxon>Heterobranchia</taxon>
        <taxon>Euthyneura</taxon>
        <taxon>Panpulmonata</taxon>
        <taxon>Hygrophila</taxon>
        <taxon>Lymnaeoidea</taxon>
        <taxon>Planorbidae</taxon>
        <taxon>Biomphalaria</taxon>
    </lineage>
</organism>
<feature type="region of interest" description="Disordered" evidence="1">
    <location>
        <begin position="399"/>
        <end position="443"/>
    </location>
</feature>
<feature type="compositionally biased region" description="Basic and acidic residues" evidence="1">
    <location>
        <begin position="426"/>
        <end position="436"/>
    </location>
</feature>
<dbReference type="PIRSF" id="PIRSF036762">
    <property type="entry name" value="GAA1"/>
    <property type="match status" value="1"/>
</dbReference>
<accession>A0AAD8BBA0</accession>
<gene>
    <name evidence="3" type="ORF">Bpfe_019056</name>
</gene>
<dbReference type="GO" id="GO:0016255">
    <property type="term" value="P:attachment of GPI anchor to protein"/>
    <property type="evidence" value="ECO:0007669"/>
    <property type="project" value="TreeGrafter"/>
</dbReference>
<feature type="transmembrane region" description="Helical" evidence="2">
    <location>
        <begin position="20"/>
        <end position="41"/>
    </location>
</feature>
<evidence type="ECO:0000256" key="2">
    <source>
        <dbReference type="SAM" id="Phobius"/>
    </source>
</evidence>
<keyword evidence="2" id="KW-0812">Transmembrane</keyword>
<dbReference type="PANTHER" id="PTHR13304:SF0">
    <property type="entry name" value="GLYCOSYLPHOSPHATIDYLINOSITOL ANCHOR ATTACHMENT 1 PROTEIN"/>
    <property type="match status" value="1"/>
</dbReference>
<feature type="compositionally biased region" description="Basic and acidic residues" evidence="1">
    <location>
        <begin position="399"/>
        <end position="414"/>
    </location>
</feature>
<dbReference type="PANTHER" id="PTHR13304">
    <property type="entry name" value="GLYCOSYLPHOSPHATIDYLINOSITOL ANCHOR ATTACHMENT 1 PROTEIN"/>
    <property type="match status" value="1"/>
</dbReference>